<accession>A0A9Q7F002</accession>
<evidence type="ECO:0000313" key="4">
    <source>
        <dbReference type="Proteomes" id="UP000671879"/>
    </source>
</evidence>
<dbReference type="PROSITE" id="PS50110">
    <property type="entry name" value="RESPONSE_REGULATORY"/>
    <property type="match status" value="1"/>
</dbReference>
<evidence type="ECO:0000259" key="2">
    <source>
        <dbReference type="PROSITE" id="PS50110"/>
    </source>
</evidence>
<dbReference type="InterPro" id="IPR011006">
    <property type="entry name" value="CheY-like_superfamily"/>
</dbReference>
<feature type="modified residue" description="4-aspartylphosphate" evidence="1">
    <location>
        <position position="53"/>
    </location>
</feature>
<evidence type="ECO:0000313" key="3">
    <source>
        <dbReference type="EMBL" id="QTX32697.1"/>
    </source>
</evidence>
<dbReference type="SUPFAM" id="SSF46785">
    <property type="entry name" value="Winged helix' DNA-binding domain"/>
    <property type="match status" value="1"/>
</dbReference>
<name>A0A9Q7F002_9BACT</name>
<dbReference type="Gene3D" id="1.10.10.10">
    <property type="entry name" value="Winged helix-like DNA-binding domain superfamily/Winged helix DNA-binding domain"/>
    <property type="match status" value="1"/>
</dbReference>
<feature type="domain" description="Response regulatory" evidence="2">
    <location>
        <begin position="4"/>
        <end position="118"/>
    </location>
</feature>
<dbReference type="GO" id="GO:0000156">
    <property type="term" value="F:phosphorelay response regulator activity"/>
    <property type="evidence" value="ECO:0007669"/>
    <property type="project" value="TreeGrafter"/>
</dbReference>
<dbReference type="Gene3D" id="3.40.50.2300">
    <property type="match status" value="1"/>
</dbReference>
<sequence length="207" mass="23262">MSLRLGALDDDLSILYTLEAMALSLSWEMKVTADPLTALDWVRSDEVDILLVDYHMPLMSGIEAIRRARELSSSVVLLALTVEESPEVARDLSLAGADDFVSKPLRLADFSSRIRLHGELVRYRRESRRDLPRKGIAEETSRRVLDLLRGEGLSLDVRAVAASLGLAYPTAHRYLEFLVEKGQVRRVQEDPEGKPGRPRSLYRFVGS</sequence>
<dbReference type="KEGG" id="aram:KAR29_01790"/>
<dbReference type="InterPro" id="IPR036388">
    <property type="entry name" value="WH-like_DNA-bd_sf"/>
</dbReference>
<dbReference type="RefSeq" id="WP_274373948.1">
    <property type="nucleotide sequence ID" value="NZ_CP072943.1"/>
</dbReference>
<reference evidence="4" key="1">
    <citation type="submission" date="2021-04" db="EMBL/GenBank/DDBJ databases">
        <title>A novel Synergistetes isolate from a pyrite-forming mixed culture.</title>
        <authorList>
            <person name="Bunk B."/>
            <person name="Sproer C."/>
            <person name="Spring S."/>
            <person name="Pester M."/>
        </authorList>
    </citation>
    <scope>NUCLEOTIDE SEQUENCE [LARGE SCALE GENOMIC DNA]</scope>
    <source>
        <strain evidence="4">J.5.4.2-T.3.5.2</strain>
    </source>
</reference>
<proteinExistence type="predicted"/>
<dbReference type="Proteomes" id="UP000671879">
    <property type="component" value="Chromosome"/>
</dbReference>
<gene>
    <name evidence="3" type="ORF">KAR29_01790</name>
</gene>
<dbReference type="PANTHER" id="PTHR45526:SF1">
    <property type="entry name" value="TRANSCRIPTIONAL REGULATORY PROTEIN DCUR-RELATED"/>
    <property type="match status" value="1"/>
</dbReference>
<dbReference type="SMART" id="SM00448">
    <property type="entry name" value="REC"/>
    <property type="match status" value="1"/>
</dbReference>
<evidence type="ECO:0000256" key="1">
    <source>
        <dbReference type="PROSITE-ProRule" id="PRU00169"/>
    </source>
</evidence>
<dbReference type="PANTHER" id="PTHR45526">
    <property type="entry name" value="TRANSCRIPTIONAL REGULATORY PROTEIN DPIA"/>
    <property type="match status" value="1"/>
</dbReference>
<dbReference type="SUPFAM" id="SSF52172">
    <property type="entry name" value="CheY-like"/>
    <property type="match status" value="1"/>
</dbReference>
<dbReference type="InterPro" id="IPR005471">
    <property type="entry name" value="Tscrpt_reg_IclR_N"/>
</dbReference>
<keyword evidence="1" id="KW-0597">Phosphoprotein</keyword>
<dbReference type="GO" id="GO:0006355">
    <property type="term" value="P:regulation of DNA-templated transcription"/>
    <property type="evidence" value="ECO:0007669"/>
    <property type="project" value="InterPro"/>
</dbReference>
<protein>
    <submittedName>
        <fullName evidence="3">Response regulator</fullName>
    </submittedName>
</protein>
<dbReference type="InterPro" id="IPR036390">
    <property type="entry name" value="WH_DNA-bd_sf"/>
</dbReference>
<dbReference type="Pfam" id="PF00072">
    <property type="entry name" value="Response_reg"/>
    <property type="match status" value="1"/>
</dbReference>
<dbReference type="GO" id="GO:0003677">
    <property type="term" value="F:DNA binding"/>
    <property type="evidence" value="ECO:0007669"/>
    <property type="project" value="InterPro"/>
</dbReference>
<keyword evidence="4" id="KW-1185">Reference proteome</keyword>
<dbReference type="InterPro" id="IPR001789">
    <property type="entry name" value="Sig_transdc_resp-reg_receiver"/>
</dbReference>
<dbReference type="AlphaFoldDB" id="A0A9Q7F002"/>
<dbReference type="Pfam" id="PF09339">
    <property type="entry name" value="HTH_IclR"/>
    <property type="match status" value="1"/>
</dbReference>
<dbReference type="InterPro" id="IPR051271">
    <property type="entry name" value="2C-system_Tx_regulators"/>
</dbReference>
<organism evidence="3 4">
    <name type="scientific">Aminithiophilus ramosus</name>
    <dbReference type="NCBI Taxonomy" id="3029084"/>
    <lineage>
        <taxon>Bacteria</taxon>
        <taxon>Thermotogati</taxon>
        <taxon>Synergistota</taxon>
        <taxon>Synergistia</taxon>
        <taxon>Synergistales</taxon>
        <taxon>Aminithiophilaceae</taxon>
        <taxon>Aminithiophilus</taxon>
    </lineage>
</organism>
<dbReference type="EMBL" id="CP072943">
    <property type="protein sequence ID" value="QTX32697.1"/>
    <property type="molecule type" value="Genomic_DNA"/>
</dbReference>